<feature type="compositionally biased region" description="Pro residues" evidence="1">
    <location>
        <begin position="658"/>
        <end position="682"/>
    </location>
</feature>
<name>W4FD35_APHAT</name>
<feature type="compositionally biased region" description="Polar residues" evidence="1">
    <location>
        <begin position="136"/>
        <end position="158"/>
    </location>
</feature>
<feature type="compositionally biased region" description="Basic and acidic residues" evidence="1">
    <location>
        <begin position="328"/>
        <end position="344"/>
    </location>
</feature>
<dbReference type="VEuPathDB" id="FungiDB:H257_18517"/>
<evidence type="ECO:0000256" key="1">
    <source>
        <dbReference type="SAM" id="MobiDB-lite"/>
    </source>
</evidence>
<dbReference type="PANTHER" id="PTHR37384:SF1">
    <property type="entry name" value="OS01G0835600 PROTEIN"/>
    <property type="match status" value="1"/>
</dbReference>
<feature type="compositionally biased region" description="Polar residues" evidence="1">
    <location>
        <begin position="168"/>
        <end position="180"/>
    </location>
</feature>
<dbReference type="RefSeq" id="XP_009845900.1">
    <property type="nucleotide sequence ID" value="XM_009847598.1"/>
</dbReference>
<dbReference type="Pfam" id="PF21743">
    <property type="entry name" value="PTM_DIR17_Tudor"/>
    <property type="match status" value="1"/>
</dbReference>
<sequence>MEENNDAPSKTIIDHSHRDVSPPSGGIQTRATDDVVQHTSSGLGRHHRQTVQDNGSETESDTDNKSYPDQSSAGGSRDSGDRRQLHLHINPSGHGDQPHYREPVSTSDTSLDVNNRGGSGGGSVLSNLLVRPGLDNPNNQSDQQPSLPQLGQAHQSSGDVRLPAISLHTPSALGSYNNSHGGPPPLVDTTRPSQLSDLHRVASNAVSVNGSPGVPSRHRPDITTNRSNWIVPPSRPTNIDGIDRSPRSAYTTQSAVHAGRDDFDYPTYQPPESLVGQRIAKTFAGHGRFVGQVVKYNSQTELFTVVYADGDTEELTRENTMNLLIEDKRIHQSKPREPAMRKPAEQQQHPKRSLISPPLLTERDNETLNGLFERHAWPALAENGWRSEIQGGSTLYVYPPWSGKNTGEPEYFTSVADTILYLASQGELLRQCFPVEVHATLFAILDGIRGGASSKRGPPAEPLVGQVKRIKAESPGPPHAASSRTSAPRPPYFEHPQQQQQGYIESYPADNLRRPLAEQPSNPPPPTRYSHEDTRQSRSGYAPQAAAIQPPPPSSADHTHRFPPPSSRHMRDDGFQHRHASHPRGEYEAQQRHHRHVGGYPPNPPSLSNHSPHHDLNAPRSIPHHHFNHPDNRVVPSQAPSPALNHHLSSFSRADIAAPPPTARFSQPPPPSRPPIGQPPAPRGNMISMSDLDKSTPLTASSSQSNPRPMGDPQPRLRMFANDQPQPSYPRLHGNEWDDQRYNGEQRSYRHPPPDRMYATDRFGSQNPPPPRDGGYFEEVNQQQQQQQGFPRRSDSFPRVGEPSSTNPNADHTQDYQYSRRLQ</sequence>
<dbReference type="EMBL" id="KI913285">
    <property type="protein sequence ID" value="ETV64608.1"/>
    <property type="molecule type" value="Genomic_DNA"/>
</dbReference>
<dbReference type="AlphaFoldDB" id="W4FD35"/>
<dbReference type="InterPro" id="IPR047365">
    <property type="entry name" value="Tudor_AtPTM-like"/>
</dbReference>
<feature type="region of interest" description="Disordered" evidence="1">
    <location>
        <begin position="1"/>
        <end position="192"/>
    </location>
</feature>
<evidence type="ECO:0000313" key="3">
    <source>
        <dbReference type="EMBL" id="ETV64608.1"/>
    </source>
</evidence>
<feature type="compositionally biased region" description="Polar residues" evidence="1">
    <location>
        <begin position="803"/>
        <end position="817"/>
    </location>
</feature>
<feature type="domain" description="PTM/DIR17-like Tudor" evidence="2">
    <location>
        <begin position="276"/>
        <end position="318"/>
    </location>
</feature>
<reference evidence="3" key="1">
    <citation type="submission" date="2013-12" db="EMBL/GenBank/DDBJ databases">
        <title>The Genome Sequence of Aphanomyces astaci APO3.</title>
        <authorList>
            <consortium name="The Broad Institute Genomics Platform"/>
            <person name="Russ C."/>
            <person name="Tyler B."/>
            <person name="van West P."/>
            <person name="Dieguez-Uribeondo J."/>
            <person name="Young S.K."/>
            <person name="Zeng Q."/>
            <person name="Gargeya S."/>
            <person name="Fitzgerald M."/>
            <person name="Abouelleil A."/>
            <person name="Alvarado L."/>
            <person name="Chapman S.B."/>
            <person name="Gainer-Dewar J."/>
            <person name="Goldberg J."/>
            <person name="Griggs A."/>
            <person name="Gujja S."/>
            <person name="Hansen M."/>
            <person name="Howarth C."/>
            <person name="Imamovic A."/>
            <person name="Ireland A."/>
            <person name="Larimer J."/>
            <person name="McCowan C."/>
            <person name="Murphy C."/>
            <person name="Pearson M."/>
            <person name="Poon T.W."/>
            <person name="Priest M."/>
            <person name="Roberts A."/>
            <person name="Saif S."/>
            <person name="Shea T."/>
            <person name="Sykes S."/>
            <person name="Wortman J."/>
            <person name="Nusbaum C."/>
            <person name="Birren B."/>
        </authorList>
    </citation>
    <scope>NUCLEOTIDE SEQUENCE [LARGE SCALE GENOMIC DNA]</scope>
    <source>
        <strain evidence="3">APO3</strain>
    </source>
</reference>
<dbReference type="OrthoDB" id="168165at2759"/>
<organism evidence="3">
    <name type="scientific">Aphanomyces astaci</name>
    <name type="common">Crayfish plague agent</name>
    <dbReference type="NCBI Taxonomy" id="112090"/>
    <lineage>
        <taxon>Eukaryota</taxon>
        <taxon>Sar</taxon>
        <taxon>Stramenopiles</taxon>
        <taxon>Oomycota</taxon>
        <taxon>Saprolegniomycetes</taxon>
        <taxon>Saprolegniales</taxon>
        <taxon>Verrucalvaceae</taxon>
        <taxon>Aphanomyces</taxon>
    </lineage>
</organism>
<feature type="region of interest" description="Disordered" evidence="1">
    <location>
        <begin position="471"/>
        <end position="500"/>
    </location>
</feature>
<feature type="region of interest" description="Disordered" evidence="1">
    <location>
        <begin position="514"/>
        <end position="823"/>
    </location>
</feature>
<evidence type="ECO:0000259" key="2">
    <source>
        <dbReference type="Pfam" id="PF21743"/>
    </source>
</evidence>
<feature type="compositionally biased region" description="Basic and acidic residues" evidence="1">
    <location>
        <begin position="733"/>
        <end position="754"/>
    </location>
</feature>
<dbReference type="GeneID" id="20820513"/>
<feature type="region of interest" description="Disordered" evidence="1">
    <location>
        <begin position="328"/>
        <end position="351"/>
    </location>
</feature>
<protein>
    <recommendedName>
        <fullName evidence="2">PTM/DIR17-like Tudor domain-containing protein</fullName>
    </recommendedName>
</protein>
<accession>W4FD35</accession>
<feature type="compositionally biased region" description="Polar residues" evidence="1">
    <location>
        <begin position="696"/>
        <end position="707"/>
    </location>
</feature>
<proteinExistence type="predicted"/>
<feature type="region of interest" description="Disordered" evidence="1">
    <location>
        <begin position="206"/>
        <end position="226"/>
    </location>
</feature>
<gene>
    <name evidence="3" type="ORF">H257_18517</name>
</gene>
<dbReference type="PANTHER" id="PTHR37384">
    <property type="entry name" value="OS01G0835600 PROTEIN"/>
    <property type="match status" value="1"/>
</dbReference>